<evidence type="ECO:0000313" key="1">
    <source>
        <dbReference type="EMBL" id="MFH6985584.1"/>
    </source>
</evidence>
<dbReference type="EMBL" id="JBIPKE010000020">
    <property type="protein sequence ID" value="MFH6985584.1"/>
    <property type="molecule type" value="Genomic_DNA"/>
</dbReference>
<dbReference type="RefSeq" id="WP_395419006.1">
    <property type="nucleotide sequence ID" value="NZ_JBIPKE010000020.1"/>
</dbReference>
<dbReference type="Pfam" id="PF09907">
    <property type="entry name" value="HigB_toxin"/>
    <property type="match status" value="1"/>
</dbReference>
<comment type="caution">
    <text evidence="1">The sequence shown here is derived from an EMBL/GenBank/DDBJ whole genome shotgun (WGS) entry which is preliminary data.</text>
</comment>
<reference evidence="1 2" key="1">
    <citation type="journal article" date="2013" name="Int. J. Syst. Evol. Microbiol.">
        <title>Marinoscillum luteum sp. nov., isolated from marine sediment.</title>
        <authorList>
            <person name="Cha I.T."/>
            <person name="Park S.J."/>
            <person name="Kim S.J."/>
            <person name="Kim J.G."/>
            <person name="Jung M.Y."/>
            <person name="Shin K.S."/>
            <person name="Kwon K.K."/>
            <person name="Yang S.H."/>
            <person name="Seo Y.S."/>
            <person name="Rhee S.K."/>
        </authorList>
    </citation>
    <scope>NUCLEOTIDE SEQUENCE [LARGE SCALE GENOMIC DNA]</scope>
    <source>
        <strain evidence="1 2">KCTC 23939</strain>
    </source>
</reference>
<evidence type="ECO:0000313" key="2">
    <source>
        <dbReference type="Proteomes" id="UP001610063"/>
    </source>
</evidence>
<accession>A0ABW7NG13</accession>
<keyword evidence="2" id="KW-1185">Reference proteome</keyword>
<dbReference type="Proteomes" id="UP001610063">
    <property type="component" value="Unassembled WGS sequence"/>
</dbReference>
<dbReference type="InterPro" id="IPR018669">
    <property type="entry name" value="Toxin_HigB"/>
</dbReference>
<protein>
    <submittedName>
        <fullName evidence="1">Type II toxin-antitoxin system HigB family toxin</fullName>
    </submittedName>
</protein>
<name>A0ABW7NG13_9BACT</name>
<gene>
    <name evidence="1" type="ORF">ACHKAR_19185</name>
</gene>
<sequence length="110" mass="12702">MQVHLIKEKTILDFTEKYAGSKATFDQWLRKLSWADWGEPGDIKATYNSADLLGQGTNRVVFNIGGNNYRLIGQYSFGKRMAHLFVCWIGTHAEYDKICKKNEQYTISIF</sequence>
<organism evidence="1 2">
    <name type="scientific">Marinoscillum luteum</name>
    <dbReference type="NCBI Taxonomy" id="861051"/>
    <lineage>
        <taxon>Bacteria</taxon>
        <taxon>Pseudomonadati</taxon>
        <taxon>Bacteroidota</taxon>
        <taxon>Cytophagia</taxon>
        <taxon>Cytophagales</taxon>
        <taxon>Reichenbachiellaceae</taxon>
        <taxon>Marinoscillum</taxon>
    </lineage>
</organism>
<proteinExistence type="predicted"/>